<accession>A0A841RMD1</accession>
<dbReference type="InterPro" id="IPR008978">
    <property type="entry name" value="HSP20-like_chaperone"/>
</dbReference>
<name>A0A841RMD1_9BACI</name>
<feature type="domain" description="SHSP" evidence="3">
    <location>
        <begin position="44"/>
        <end position="156"/>
    </location>
</feature>
<dbReference type="RefSeq" id="WP_184247459.1">
    <property type="nucleotide sequence ID" value="NZ_BAAACU010000053.1"/>
</dbReference>
<keyword evidence="5" id="KW-1185">Reference proteome</keyword>
<organism evidence="4 5">
    <name type="scientific">Gracilibacillus halotolerans</name>
    <dbReference type="NCBI Taxonomy" id="74386"/>
    <lineage>
        <taxon>Bacteria</taxon>
        <taxon>Bacillati</taxon>
        <taxon>Bacillota</taxon>
        <taxon>Bacilli</taxon>
        <taxon>Bacillales</taxon>
        <taxon>Bacillaceae</taxon>
        <taxon>Gracilibacillus</taxon>
    </lineage>
</organism>
<proteinExistence type="inferred from homology"/>
<dbReference type="CDD" id="cd06464">
    <property type="entry name" value="ACD_sHsps-like"/>
    <property type="match status" value="1"/>
</dbReference>
<dbReference type="InterPro" id="IPR002068">
    <property type="entry name" value="A-crystallin/Hsp20_dom"/>
</dbReference>
<dbReference type="AlphaFoldDB" id="A0A841RMD1"/>
<dbReference type="InterPro" id="IPR031107">
    <property type="entry name" value="Small_HSP"/>
</dbReference>
<protein>
    <submittedName>
        <fullName evidence="4">HSP20 family protein</fullName>
    </submittedName>
</protein>
<evidence type="ECO:0000313" key="5">
    <source>
        <dbReference type="Proteomes" id="UP000572212"/>
    </source>
</evidence>
<dbReference type="Gene3D" id="2.60.40.790">
    <property type="match status" value="1"/>
</dbReference>
<evidence type="ECO:0000259" key="3">
    <source>
        <dbReference type="PROSITE" id="PS01031"/>
    </source>
</evidence>
<dbReference type="Proteomes" id="UP000572212">
    <property type="component" value="Unassembled WGS sequence"/>
</dbReference>
<dbReference type="PANTHER" id="PTHR11527">
    <property type="entry name" value="HEAT-SHOCK PROTEIN 20 FAMILY MEMBER"/>
    <property type="match status" value="1"/>
</dbReference>
<reference evidence="4 5" key="1">
    <citation type="submission" date="2020-08" db="EMBL/GenBank/DDBJ databases">
        <title>Genomic Encyclopedia of Type Strains, Phase IV (KMG-IV): sequencing the most valuable type-strain genomes for metagenomic binning, comparative biology and taxonomic classification.</title>
        <authorList>
            <person name="Goeker M."/>
        </authorList>
    </citation>
    <scope>NUCLEOTIDE SEQUENCE [LARGE SCALE GENOMIC DNA]</scope>
    <source>
        <strain evidence="4 5">DSM 11805</strain>
    </source>
</reference>
<gene>
    <name evidence="4" type="ORF">GGQ92_001827</name>
</gene>
<evidence type="ECO:0000256" key="2">
    <source>
        <dbReference type="RuleBase" id="RU003616"/>
    </source>
</evidence>
<dbReference type="Pfam" id="PF00011">
    <property type="entry name" value="HSP20"/>
    <property type="match status" value="1"/>
</dbReference>
<dbReference type="SUPFAM" id="SSF49764">
    <property type="entry name" value="HSP20-like chaperones"/>
    <property type="match status" value="1"/>
</dbReference>
<comment type="similarity">
    <text evidence="1 2">Belongs to the small heat shock protein (HSP20) family.</text>
</comment>
<evidence type="ECO:0000256" key="1">
    <source>
        <dbReference type="PROSITE-ProRule" id="PRU00285"/>
    </source>
</evidence>
<comment type="caution">
    <text evidence="4">The sequence shown here is derived from an EMBL/GenBank/DDBJ whole genome shotgun (WGS) entry which is preliminary data.</text>
</comment>
<evidence type="ECO:0000313" key="4">
    <source>
        <dbReference type="EMBL" id="MBB6513037.1"/>
    </source>
</evidence>
<dbReference type="PROSITE" id="PS01031">
    <property type="entry name" value="SHSP"/>
    <property type="match status" value="1"/>
</dbReference>
<dbReference type="EMBL" id="JACHON010000007">
    <property type="protein sequence ID" value="MBB6513037.1"/>
    <property type="molecule type" value="Genomic_DNA"/>
</dbReference>
<sequence length="156" mass="18555">MPSHDKNGFQEWGEEFIRKVDALLHETPDNNNIMRKIDDFFEQAKSNFSKIPVDIYETDDEWYVTADLPGVKKSQLDLRLHGNEITIKVRHQEDTKTEDKMQKYYYRERKVHHNQRTVRLPFSVNRKTASAQFNNGQLIIKGPKDKNSNYRLEIED</sequence>